<accession>A0A1H1M1I7</accession>
<dbReference type="InterPro" id="IPR000182">
    <property type="entry name" value="GNAT_dom"/>
</dbReference>
<dbReference type="InterPro" id="IPR016181">
    <property type="entry name" value="Acyl_CoA_acyltransferase"/>
</dbReference>
<sequence length="155" mass="17747">MTYALRPATSSDLGFARELTCQNMLRYYIQYDLLWQDEAFDVAWAGRENWMIMQGDLCSGFVSLSRDAKALYIRELQISEAFRGQGAGSWAIDQVLAKARAERKPALRLTVFKNNPAQALYRRMGLEVVGEDECFLRMQRDVRACSPLKHTDSKP</sequence>
<evidence type="ECO:0000259" key="3">
    <source>
        <dbReference type="PROSITE" id="PS51186"/>
    </source>
</evidence>
<reference evidence="4 5" key="1">
    <citation type="submission" date="2016-10" db="EMBL/GenBank/DDBJ databases">
        <authorList>
            <person name="de Groot N.N."/>
        </authorList>
    </citation>
    <scope>NUCLEOTIDE SEQUENCE [LARGE SCALE GENOMIC DNA]</scope>
    <source>
        <strain evidence="4 5">LMG 26867</strain>
    </source>
</reference>
<evidence type="ECO:0000256" key="2">
    <source>
        <dbReference type="ARBA" id="ARBA00023315"/>
    </source>
</evidence>
<dbReference type="Proteomes" id="UP000198481">
    <property type="component" value="Chromosome I"/>
</dbReference>
<proteinExistence type="predicted"/>
<dbReference type="Pfam" id="PF00583">
    <property type="entry name" value="Acetyltransf_1"/>
    <property type="match status" value="1"/>
</dbReference>
<dbReference type="Gene3D" id="3.40.630.30">
    <property type="match status" value="1"/>
</dbReference>
<name>A0A1H1M1I7_9PSED</name>
<protein>
    <submittedName>
        <fullName evidence="4">Acetyltransferase (GNAT) family protein</fullName>
    </submittedName>
</protein>
<keyword evidence="1 4" id="KW-0808">Transferase</keyword>
<feature type="domain" description="N-acetyltransferase" evidence="3">
    <location>
        <begin position="3"/>
        <end position="143"/>
    </location>
</feature>
<evidence type="ECO:0000313" key="4">
    <source>
        <dbReference type="EMBL" id="SDR80738.1"/>
    </source>
</evidence>
<organism evidence="4 5">
    <name type="scientific">Pseudomonas prosekii</name>
    <dbReference type="NCBI Taxonomy" id="1148509"/>
    <lineage>
        <taxon>Bacteria</taxon>
        <taxon>Pseudomonadati</taxon>
        <taxon>Pseudomonadota</taxon>
        <taxon>Gammaproteobacteria</taxon>
        <taxon>Pseudomonadales</taxon>
        <taxon>Pseudomonadaceae</taxon>
        <taxon>Pseudomonas</taxon>
    </lineage>
</organism>
<dbReference type="SUPFAM" id="SSF55729">
    <property type="entry name" value="Acyl-CoA N-acyltransferases (Nat)"/>
    <property type="match status" value="1"/>
</dbReference>
<dbReference type="EMBL" id="LT629762">
    <property type="protein sequence ID" value="SDR80738.1"/>
    <property type="molecule type" value="Genomic_DNA"/>
</dbReference>
<dbReference type="STRING" id="1148509.SAMN05216222_0050"/>
<dbReference type="PROSITE" id="PS51186">
    <property type="entry name" value="GNAT"/>
    <property type="match status" value="1"/>
</dbReference>
<evidence type="ECO:0000313" key="5">
    <source>
        <dbReference type="Proteomes" id="UP000198481"/>
    </source>
</evidence>
<dbReference type="GO" id="GO:0016747">
    <property type="term" value="F:acyltransferase activity, transferring groups other than amino-acyl groups"/>
    <property type="evidence" value="ECO:0007669"/>
    <property type="project" value="InterPro"/>
</dbReference>
<keyword evidence="2" id="KW-0012">Acyltransferase</keyword>
<dbReference type="CDD" id="cd04301">
    <property type="entry name" value="NAT_SF"/>
    <property type="match status" value="1"/>
</dbReference>
<dbReference type="InterPro" id="IPR050832">
    <property type="entry name" value="Bact_Acetyltransf"/>
</dbReference>
<dbReference type="AlphaFoldDB" id="A0A1H1M1I7"/>
<evidence type="ECO:0000256" key="1">
    <source>
        <dbReference type="ARBA" id="ARBA00022679"/>
    </source>
</evidence>
<gene>
    <name evidence="4" type="ORF">SAMN05216222_0050</name>
</gene>
<dbReference type="PANTHER" id="PTHR43877">
    <property type="entry name" value="AMINOALKYLPHOSPHONATE N-ACETYLTRANSFERASE-RELATED-RELATED"/>
    <property type="match status" value="1"/>
</dbReference>
<dbReference type="RefSeq" id="WP_092269180.1">
    <property type="nucleotide sequence ID" value="NZ_LT629762.1"/>
</dbReference>